<protein>
    <submittedName>
        <fullName evidence="4">Glyoxylate/hydroxypyruvate reductase A</fullName>
    </submittedName>
</protein>
<evidence type="ECO:0000313" key="4">
    <source>
        <dbReference type="EMBL" id="KYN14379.1"/>
    </source>
</evidence>
<feature type="domain" description="D-isomer specific 2-hydroxyacid dehydrogenase NAD-binding" evidence="3">
    <location>
        <begin position="110"/>
        <end position="288"/>
    </location>
</feature>
<evidence type="ECO:0000259" key="3">
    <source>
        <dbReference type="Pfam" id="PF02826"/>
    </source>
</evidence>
<keyword evidence="5" id="KW-1185">Reference proteome</keyword>
<keyword evidence="4" id="KW-0670">Pyruvate</keyword>
<proteinExistence type="predicted"/>
<dbReference type="InterPro" id="IPR006140">
    <property type="entry name" value="D-isomer_DH_NAD-bd"/>
</dbReference>
<dbReference type="EMBL" id="KQ980713">
    <property type="protein sequence ID" value="KYN14379.1"/>
    <property type="molecule type" value="Genomic_DNA"/>
</dbReference>
<dbReference type="PANTHER" id="PTHR43333">
    <property type="entry name" value="2-HACID_DH_C DOMAIN-CONTAINING PROTEIN"/>
    <property type="match status" value="1"/>
</dbReference>
<dbReference type="Pfam" id="PF02826">
    <property type="entry name" value="2-Hacid_dh_C"/>
    <property type="match status" value="1"/>
</dbReference>
<dbReference type="AlphaFoldDB" id="A0A195DPG7"/>
<keyword evidence="2" id="KW-0520">NAD</keyword>
<accession>A0A195DPG7</accession>
<sequence length="324" mass="36673">CNMTQAVVVLSVIPRLSYHLRSRLPNLCISDVSPGQADTLSKLNEAEILIADCDLLIPYANKLTSVKWVQATWAGLDKFIPHVQNTRRDYILTRFSGESFGLAMSEYVIAQIVNYERDQRQQYENQRLAEWKQEGRLINHRFIHDLTIGILGVGTIGKSVAEKLKLFGATIWGMTRTIPKEKLPYLDEHRTVDNLPDILKNCDYIINVLPSTQDTIGLLNGNVLEHCKDKNTVFMNVGRGSVIRQMDLINALEQKWISAAILDVFEKEPLPKESKLWSLPQVTISPHNSAVTTAHNVAKLFAANYARYVNGESMINVFDFNKGY</sequence>
<name>A0A195DPG7_9HYME</name>
<dbReference type="GO" id="GO:0051287">
    <property type="term" value="F:NAD binding"/>
    <property type="evidence" value="ECO:0007669"/>
    <property type="project" value="InterPro"/>
</dbReference>
<evidence type="ECO:0000256" key="2">
    <source>
        <dbReference type="ARBA" id="ARBA00023027"/>
    </source>
</evidence>
<dbReference type="Proteomes" id="UP000078492">
    <property type="component" value="Unassembled WGS sequence"/>
</dbReference>
<dbReference type="Gene3D" id="3.40.50.720">
    <property type="entry name" value="NAD(P)-binding Rossmann-like Domain"/>
    <property type="match status" value="2"/>
</dbReference>
<evidence type="ECO:0000313" key="5">
    <source>
        <dbReference type="Proteomes" id="UP000078492"/>
    </source>
</evidence>
<gene>
    <name evidence="4" type="ORF">ALC57_13546</name>
</gene>
<dbReference type="CDD" id="cd05300">
    <property type="entry name" value="2-Hacid_dh_1"/>
    <property type="match status" value="1"/>
</dbReference>
<dbReference type="SUPFAM" id="SSF51735">
    <property type="entry name" value="NAD(P)-binding Rossmann-fold domains"/>
    <property type="match status" value="1"/>
</dbReference>
<dbReference type="PANTHER" id="PTHR43333:SF1">
    <property type="entry name" value="D-ISOMER SPECIFIC 2-HYDROXYACID DEHYDROGENASE NAD-BINDING DOMAIN-CONTAINING PROTEIN"/>
    <property type="match status" value="1"/>
</dbReference>
<evidence type="ECO:0000256" key="1">
    <source>
        <dbReference type="ARBA" id="ARBA00023002"/>
    </source>
</evidence>
<feature type="non-terminal residue" evidence="4">
    <location>
        <position position="1"/>
    </location>
</feature>
<keyword evidence="1" id="KW-0560">Oxidoreductase</keyword>
<dbReference type="FunFam" id="3.40.50.720:FF:000363">
    <property type="entry name" value="D-isomer specific 2-hydroxyacid dehydrogenase"/>
    <property type="match status" value="1"/>
</dbReference>
<reference evidence="4 5" key="1">
    <citation type="submission" date="2015-09" db="EMBL/GenBank/DDBJ databases">
        <title>Trachymyrmex cornetzi WGS genome.</title>
        <authorList>
            <person name="Nygaard S."/>
            <person name="Hu H."/>
            <person name="Boomsma J."/>
            <person name="Zhang G."/>
        </authorList>
    </citation>
    <scope>NUCLEOTIDE SEQUENCE [LARGE SCALE GENOMIC DNA]</scope>
    <source>
        <strain evidence="4">Tcor2-1</strain>
        <tissue evidence="4">Whole body</tissue>
    </source>
</reference>
<organism evidence="4 5">
    <name type="scientific">Trachymyrmex cornetzi</name>
    <dbReference type="NCBI Taxonomy" id="471704"/>
    <lineage>
        <taxon>Eukaryota</taxon>
        <taxon>Metazoa</taxon>
        <taxon>Ecdysozoa</taxon>
        <taxon>Arthropoda</taxon>
        <taxon>Hexapoda</taxon>
        <taxon>Insecta</taxon>
        <taxon>Pterygota</taxon>
        <taxon>Neoptera</taxon>
        <taxon>Endopterygota</taxon>
        <taxon>Hymenoptera</taxon>
        <taxon>Apocrita</taxon>
        <taxon>Aculeata</taxon>
        <taxon>Formicoidea</taxon>
        <taxon>Formicidae</taxon>
        <taxon>Myrmicinae</taxon>
        <taxon>Trachymyrmex</taxon>
    </lineage>
</organism>
<dbReference type="STRING" id="471704.A0A195DPG7"/>
<dbReference type="GO" id="GO:0016491">
    <property type="term" value="F:oxidoreductase activity"/>
    <property type="evidence" value="ECO:0007669"/>
    <property type="project" value="UniProtKB-KW"/>
</dbReference>
<dbReference type="InterPro" id="IPR036291">
    <property type="entry name" value="NAD(P)-bd_dom_sf"/>
</dbReference>